<comment type="caution">
    <text evidence="3">The sequence shown here is derived from an EMBL/GenBank/DDBJ whole genome shotgun (WGS) entry which is preliminary data.</text>
</comment>
<evidence type="ECO:0000256" key="1">
    <source>
        <dbReference type="ARBA" id="ARBA00023172"/>
    </source>
</evidence>
<gene>
    <name evidence="3" type="ORF">RM649_22455</name>
</gene>
<protein>
    <submittedName>
        <fullName evidence="3">Tyrosine-type recombinase/integrase</fullName>
    </submittedName>
</protein>
<name>A0ABU2RNH7_9ACTN</name>
<dbReference type="Gene3D" id="1.10.443.10">
    <property type="entry name" value="Intergrase catalytic core"/>
    <property type="match status" value="1"/>
</dbReference>
<accession>A0ABU2RNH7</accession>
<evidence type="ECO:0000313" key="3">
    <source>
        <dbReference type="EMBL" id="MDT0430396.1"/>
    </source>
</evidence>
<keyword evidence="4" id="KW-1185">Reference proteome</keyword>
<keyword evidence="1" id="KW-0233">DNA recombination</keyword>
<dbReference type="EMBL" id="JAVREX010000010">
    <property type="protein sequence ID" value="MDT0430396.1"/>
    <property type="molecule type" value="Genomic_DNA"/>
</dbReference>
<feature type="domain" description="Tyr recombinase" evidence="2">
    <location>
        <begin position="31"/>
        <end position="171"/>
    </location>
</feature>
<dbReference type="SUPFAM" id="SSF56349">
    <property type="entry name" value="DNA breaking-rejoining enzymes"/>
    <property type="match status" value="1"/>
</dbReference>
<dbReference type="Proteomes" id="UP001183777">
    <property type="component" value="Unassembled WGS sequence"/>
</dbReference>
<evidence type="ECO:0000259" key="2">
    <source>
        <dbReference type="Pfam" id="PF00589"/>
    </source>
</evidence>
<dbReference type="Pfam" id="PF00589">
    <property type="entry name" value="Phage_integrase"/>
    <property type="match status" value="1"/>
</dbReference>
<dbReference type="RefSeq" id="WP_311659132.1">
    <property type="nucleotide sequence ID" value="NZ_JAVREX010000010.1"/>
</dbReference>
<dbReference type="InterPro" id="IPR013762">
    <property type="entry name" value="Integrase-like_cat_sf"/>
</dbReference>
<dbReference type="InterPro" id="IPR011010">
    <property type="entry name" value="DNA_brk_join_enz"/>
</dbReference>
<proteinExistence type="predicted"/>
<evidence type="ECO:0000313" key="4">
    <source>
        <dbReference type="Proteomes" id="UP001183777"/>
    </source>
</evidence>
<sequence length="257" mass="29312">MRLTEASCLLVPEAPPLAHGRGAFHLSKSTTKREKARTVYARRRVVRDLHHYLTIERDEVVQRTREAGGYIWKNGHRVLRSSRQALLVEGRLRAWAYAGIGYEDRIRLVSVDAQGSELGPLWLWLGEGGQPLKSSTWQSAFRRANERCAGFGLDFDVHPHTLRHTFAVHMLGLLLRQTIRAMGMAEDRRFTLAQIKRMLIGNPMRKLQLLLGHTQERTVYLYLDVLDEAQEIVLAALAEWDEQAAVLDSIEVPETGR</sequence>
<dbReference type="InterPro" id="IPR002104">
    <property type="entry name" value="Integrase_catalytic"/>
</dbReference>
<organism evidence="3 4">
    <name type="scientific">Streptomyces salyersiae</name>
    <dbReference type="NCBI Taxonomy" id="3075530"/>
    <lineage>
        <taxon>Bacteria</taxon>
        <taxon>Bacillati</taxon>
        <taxon>Actinomycetota</taxon>
        <taxon>Actinomycetes</taxon>
        <taxon>Kitasatosporales</taxon>
        <taxon>Streptomycetaceae</taxon>
        <taxon>Streptomyces</taxon>
    </lineage>
</organism>
<reference evidence="4" key="1">
    <citation type="submission" date="2023-07" db="EMBL/GenBank/DDBJ databases">
        <title>30 novel species of actinomycetes from the DSMZ collection.</title>
        <authorList>
            <person name="Nouioui I."/>
        </authorList>
    </citation>
    <scope>NUCLEOTIDE SEQUENCE [LARGE SCALE GENOMIC DNA]</scope>
    <source>
        <strain evidence="4">DSM 41770</strain>
    </source>
</reference>